<evidence type="ECO:0000313" key="2">
    <source>
        <dbReference type="Proteomes" id="UP000294933"/>
    </source>
</evidence>
<evidence type="ECO:0000313" key="1">
    <source>
        <dbReference type="EMBL" id="TDL26130.1"/>
    </source>
</evidence>
<protein>
    <submittedName>
        <fullName evidence="1">Uncharacterized protein</fullName>
    </submittedName>
</protein>
<dbReference type="OrthoDB" id="421075at2759"/>
<sequence>MPMSSWAVCQSEQCYKKAIESSPEQPLARQGILKFYEKTERWGAYDETVLALMDHYSKSDDCTKCAEMIQKHIEYMQQHGSEAEVIDETPRNGFSPAGSLGFIEEPGHGRHYGKCQPEPGSAGRWMGTWRGTRGKAC</sequence>
<gene>
    <name evidence="1" type="ORF">BD410DRAFT_784171</name>
</gene>
<keyword evidence="2" id="KW-1185">Reference proteome</keyword>
<dbReference type="AlphaFoldDB" id="A0A4Y7QGY6"/>
<dbReference type="EMBL" id="ML170162">
    <property type="protein sequence ID" value="TDL26130.1"/>
    <property type="molecule type" value="Genomic_DNA"/>
</dbReference>
<dbReference type="VEuPathDB" id="FungiDB:BD410DRAFT_784171"/>
<proteinExistence type="predicted"/>
<dbReference type="Proteomes" id="UP000294933">
    <property type="component" value="Unassembled WGS sequence"/>
</dbReference>
<dbReference type="STRING" id="50990.A0A4Y7QGY6"/>
<reference evidence="1 2" key="1">
    <citation type="submission" date="2018-06" db="EMBL/GenBank/DDBJ databases">
        <title>A transcriptomic atlas of mushroom development highlights an independent origin of complex multicellularity.</title>
        <authorList>
            <consortium name="DOE Joint Genome Institute"/>
            <person name="Krizsan K."/>
            <person name="Almasi E."/>
            <person name="Merenyi Z."/>
            <person name="Sahu N."/>
            <person name="Viragh M."/>
            <person name="Koszo T."/>
            <person name="Mondo S."/>
            <person name="Kiss B."/>
            <person name="Balint B."/>
            <person name="Kues U."/>
            <person name="Barry K."/>
            <person name="Hegedus J.C."/>
            <person name="Henrissat B."/>
            <person name="Johnson J."/>
            <person name="Lipzen A."/>
            <person name="Ohm R."/>
            <person name="Nagy I."/>
            <person name="Pangilinan J."/>
            <person name="Yan J."/>
            <person name="Xiong Y."/>
            <person name="Grigoriev I.V."/>
            <person name="Hibbett D.S."/>
            <person name="Nagy L.G."/>
        </authorList>
    </citation>
    <scope>NUCLEOTIDE SEQUENCE [LARGE SCALE GENOMIC DNA]</scope>
    <source>
        <strain evidence="1 2">SZMC22713</strain>
    </source>
</reference>
<name>A0A4Y7QGY6_9AGAM</name>
<accession>A0A4Y7QGY6</accession>
<organism evidence="1 2">
    <name type="scientific">Rickenella mellea</name>
    <dbReference type="NCBI Taxonomy" id="50990"/>
    <lineage>
        <taxon>Eukaryota</taxon>
        <taxon>Fungi</taxon>
        <taxon>Dikarya</taxon>
        <taxon>Basidiomycota</taxon>
        <taxon>Agaricomycotina</taxon>
        <taxon>Agaricomycetes</taxon>
        <taxon>Hymenochaetales</taxon>
        <taxon>Rickenellaceae</taxon>
        <taxon>Rickenella</taxon>
    </lineage>
</organism>